<dbReference type="EMBL" id="BLLK01000047">
    <property type="protein sequence ID" value="GFH53383.1"/>
    <property type="molecule type" value="Genomic_DNA"/>
</dbReference>
<keyword evidence="2" id="KW-1185">Reference proteome</keyword>
<comment type="caution">
    <text evidence="1">The sequence shown here is derived from an EMBL/GenBank/DDBJ whole genome shotgun (WGS) entry which is preliminary data.</text>
</comment>
<evidence type="ECO:0000313" key="1">
    <source>
        <dbReference type="EMBL" id="GFH53383.1"/>
    </source>
</evidence>
<accession>A0AAD3CWN8</accession>
<sequence length="614" mass="70467">MTESDEQIEKKRLHYRAYVDQAVQEYLSQQLPEKISDEYQLNEAVDRITSSSSFMSLLDSLQKNVPPLLSNPKKKTEKPKTSYSLFDMMDNQKDASTSFSLFDSMPRGNLKPPANIRDFLSVSNINSFCEQCHEVNLQDLVLGFNTTQLEVQQLAKKCFEFLKLEMDTKGDTDSVLNLHEKWIKDSIIDEESISFAFLLTRNLIIASSTTTCEKDELKKYIDCVKHAIETLMSVWNDGGAYQESFLDLMYLWIQCHLMNQDLWVQWAEIDSQGILFENCGRVVNSQLKLELIWKKTGLLLHILDIVNYTLNGDTERAVDSTIGYSLCLLKTILQSTSIVNFSFPSDDSIETKQQVNFENVDRKLKWIQDIDDELQEYCNQEKLPCTPEQIHTLISPFISILKLDLTMNGGLEDVNTRTEKGSETRNSQPHIHLHLFDTCEEAITRILCGLSKNNNLLDTGAMSPFFHIVPSIPTCLKSRSSIPSSIVSYFNIIIVATEYGLHGHEKWVKAVSTFFHETIPFLIQNLVKLKGTSMNPWNTIVKFMCTCMTYSEFEAHIPKSMVQQLLKEMMKQFKNANTYNEDDLDEIYNILECMKDGKDILNEVQSASMLIDFP</sequence>
<gene>
    <name evidence="1" type="ORF">CTEN210_09859</name>
</gene>
<protein>
    <submittedName>
        <fullName evidence="1">Uncharacterized protein</fullName>
    </submittedName>
</protein>
<evidence type="ECO:0000313" key="2">
    <source>
        <dbReference type="Proteomes" id="UP001054902"/>
    </source>
</evidence>
<proteinExistence type="predicted"/>
<reference evidence="1 2" key="1">
    <citation type="journal article" date="2021" name="Sci. Rep.">
        <title>The genome of the diatom Chaetoceros tenuissimus carries an ancient integrated fragment of an extant virus.</title>
        <authorList>
            <person name="Hongo Y."/>
            <person name="Kimura K."/>
            <person name="Takaki Y."/>
            <person name="Yoshida Y."/>
            <person name="Baba S."/>
            <person name="Kobayashi G."/>
            <person name="Nagasaki K."/>
            <person name="Hano T."/>
            <person name="Tomaru Y."/>
        </authorList>
    </citation>
    <scope>NUCLEOTIDE SEQUENCE [LARGE SCALE GENOMIC DNA]</scope>
    <source>
        <strain evidence="1 2">NIES-3715</strain>
    </source>
</reference>
<dbReference type="Proteomes" id="UP001054902">
    <property type="component" value="Unassembled WGS sequence"/>
</dbReference>
<organism evidence="1 2">
    <name type="scientific">Chaetoceros tenuissimus</name>
    <dbReference type="NCBI Taxonomy" id="426638"/>
    <lineage>
        <taxon>Eukaryota</taxon>
        <taxon>Sar</taxon>
        <taxon>Stramenopiles</taxon>
        <taxon>Ochrophyta</taxon>
        <taxon>Bacillariophyta</taxon>
        <taxon>Coscinodiscophyceae</taxon>
        <taxon>Chaetocerotophycidae</taxon>
        <taxon>Chaetocerotales</taxon>
        <taxon>Chaetocerotaceae</taxon>
        <taxon>Chaetoceros</taxon>
    </lineage>
</organism>
<name>A0AAD3CWN8_9STRA</name>
<dbReference type="AlphaFoldDB" id="A0AAD3CWN8"/>